<gene>
    <name evidence="4" type="ORF">B1992_02865</name>
</gene>
<keyword evidence="5" id="KW-1185">Reference proteome</keyword>
<feature type="region of interest" description="Disordered" evidence="3">
    <location>
        <begin position="67"/>
        <end position="89"/>
    </location>
</feature>
<dbReference type="InterPro" id="IPR005346">
    <property type="entry name" value="RnfH"/>
</dbReference>
<accession>A0A7V8GPT6</accession>
<dbReference type="PANTHER" id="PTHR37483">
    <property type="entry name" value="UPF0125 PROTEIN RATB"/>
    <property type="match status" value="1"/>
</dbReference>
<evidence type="ECO:0000256" key="1">
    <source>
        <dbReference type="ARBA" id="ARBA00010645"/>
    </source>
</evidence>
<proteinExistence type="inferred from homology"/>
<dbReference type="Pfam" id="PF03658">
    <property type="entry name" value="Ub-RnfH"/>
    <property type="match status" value="1"/>
</dbReference>
<evidence type="ECO:0000313" key="4">
    <source>
        <dbReference type="EMBL" id="KAF1687802.1"/>
    </source>
</evidence>
<dbReference type="EMBL" id="MWIP01000002">
    <property type="protein sequence ID" value="KAF1687802.1"/>
    <property type="molecule type" value="Genomic_DNA"/>
</dbReference>
<dbReference type="NCBIfam" id="NF002490">
    <property type="entry name" value="PRK01777.1"/>
    <property type="match status" value="1"/>
</dbReference>
<evidence type="ECO:0000256" key="3">
    <source>
        <dbReference type="SAM" id="MobiDB-lite"/>
    </source>
</evidence>
<comment type="similarity">
    <text evidence="1 2">Belongs to the UPF0125 (RnfH) family.</text>
</comment>
<dbReference type="Gene3D" id="3.10.20.280">
    <property type="entry name" value="RnfH-like"/>
    <property type="match status" value="1"/>
</dbReference>
<name>A0A7V8GPT6_9GAMM</name>
<dbReference type="InterPro" id="IPR037021">
    <property type="entry name" value="RnfH_sf"/>
</dbReference>
<dbReference type="PANTHER" id="PTHR37483:SF1">
    <property type="entry name" value="UPF0125 PROTEIN RATB"/>
    <property type="match status" value="1"/>
</dbReference>
<dbReference type="HAMAP" id="MF_00460">
    <property type="entry name" value="UPF0125_RnfH"/>
    <property type="match status" value="1"/>
</dbReference>
<reference evidence="4 5" key="1">
    <citation type="submission" date="2017-10" db="EMBL/GenBank/DDBJ databases">
        <title>Whole genome sequencing of Pseudoxanthomonas broegbernensis DSM 12573(T).</title>
        <authorList>
            <person name="Kumar S."/>
            <person name="Bansal K."/>
            <person name="Kaur A."/>
            <person name="Patil P."/>
            <person name="Sharma S."/>
            <person name="Patil P.B."/>
        </authorList>
    </citation>
    <scope>NUCLEOTIDE SEQUENCE [LARGE SCALE GENOMIC DNA]</scope>
    <source>
        <strain evidence="4 5">DSM 12573</strain>
    </source>
</reference>
<dbReference type="AlphaFoldDB" id="A0A7V8GPT6"/>
<dbReference type="Proteomes" id="UP000462066">
    <property type="component" value="Unassembled WGS sequence"/>
</dbReference>
<evidence type="ECO:0000256" key="2">
    <source>
        <dbReference type="HAMAP-Rule" id="MF_00460"/>
    </source>
</evidence>
<comment type="caution">
    <text evidence="4">The sequence shown here is derived from an EMBL/GenBank/DDBJ whole genome shotgun (WGS) entry which is preliminary data.</text>
</comment>
<dbReference type="InterPro" id="IPR016155">
    <property type="entry name" value="Mopterin_synth/thiamin_S_b"/>
</dbReference>
<protein>
    <recommendedName>
        <fullName evidence="2">UPF0125 protein B1992_02865</fullName>
    </recommendedName>
</protein>
<organism evidence="4 5">
    <name type="scientific">Pseudoxanthomonas broegbernensis</name>
    <dbReference type="NCBI Taxonomy" id="83619"/>
    <lineage>
        <taxon>Bacteria</taxon>
        <taxon>Pseudomonadati</taxon>
        <taxon>Pseudomonadota</taxon>
        <taxon>Gammaproteobacteria</taxon>
        <taxon>Lysobacterales</taxon>
        <taxon>Lysobacteraceae</taxon>
        <taxon>Pseudoxanthomonas</taxon>
    </lineage>
</organism>
<evidence type="ECO:0000313" key="5">
    <source>
        <dbReference type="Proteomes" id="UP000462066"/>
    </source>
</evidence>
<dbReference type="SUPFAM" id="SSF54285">
    <property type="entry name" value="MoaD/ThiS"/>
    <property type="match status" value="1"/>
</dbReference>
<sequence length="89" mass="9597">MRVQVVLAWPHRQQVRELSLEDGATVGDAVRLAGLPARDVAGYAVYGVAAQAGQRLRDGDRVELLRPLQADPKEARRRRAAGGAGARGR</sequence>